<evidence type="ECO:0000313" key="2">
    <source>
        <dbReference type="RefSeq" id="XP_075075290.1"/>
    </source>
</evidence>
<dbReference type="RefSeq" id="XP_075075290.1">
    <property type="nucleotide sequence ID" value="XM_075219189.1"/>
</dbReference>
<sequence length="627" mass="70610">MVNKVLLPRAKRHSITSRADLFHMEALDAYTTINLPGLMIKHMNKVADFKDGKSWAALRNAANEDIRRLKARNSILESIAWIRNTVAPNLISTVIYASDAYTVWENLRERFEKLNASRAAYLYKEIATLTQEVSSVVYFSHLRELWDEYETLTPPPSCGCLASQKHIEHHQLLTGLNDTYKNAKNQCEYCKCKGHTKENCFKLHGYPSDFKNKRRGGTFNAQANNVNNNMNHMENNYGNLPSDTQGNQLNYAAPDRFFTPEQYQQILQMLNKGKDTKPIANLATTWTSSILHAFMSTLVDHNWIVDTGASNHMVHSLNLLDSYKEVSEKDKNKVQLPTGEQASITHIGICSFFINKKSQNILHIADFKYNLLSEIFSGKVLGIGREELGLFILKAAERRTPEHHISPSLMLHHKSEKGDKFSPRTIPAVHMGYSSSQKSYILYDLHSKGFFVSRDIVFKEDIFPFKHMQLGTSPLFPILEFANASIKKSASQPVSISDLLAFDAQQMSSPSSPLYGGNSEPTPPLFLLLHPQSLMKGFSCCILAIVEPRTFKEASADPKWIKAMQAEISTLQDNNTCVNSDVERYKARLVAKGYSQQEGLDYTDTFSHVAKMVTGRAVVALAAASGW</sequence>
<organism evidence="1 2">
    <name type="scientific">Nicotiana tabacum</name>
    <name type="common">Common tobacco</name>
    <dbReference type="NCBI Taxonomy" id="4097"/>
    <lineage>
        <taxon>Eukaryota</taxon>
        <taxon>Viridiplantae</taxon>
        <taxon>Streptophyta</taxon>
        <taxon>Embryophyta</taxon>
        <taxon>Tracheophyta</taxon>
        <taxon>Spermatophyta</taxon>
        <taxon>Magnoliopsida</taxon>
        <taxon>eudicotyledons</taxon>
        <taxon>Gunneridae</taxon>
        <taxon>Pentapetalae</taxon>
        <taxon>asterids</taxon>
        <taxon>lamiids</taxon>
        <taxon>Solanales</taxon>
        <taxon>Solanaceae</taxon>
        <taxon>Nicotianoideae</taxon>
        <taxon>Nicotianeae</taxon>
        <taxon>Nicotiana</taxon>
    </lineage>
</organism>
<gene>
    <name evidence="2" type="primary">LOC142162679</name>
</gene>
<reference evidence="1" key="1">
    <citation type="journal article" date="2014" name="Nat. Commun.">
        <title>The tobacco genome sequence and its comparison with those of tomato and potato.</title>
        <authorList>
            <person name="Sierro N."/>
            <person name="Battey J.N."/>
            <person name="Ouadi S."/>
            <person name="Bakaher N."/>
            <person name="Bovet L."/>
            <person name="Willig A."/>
            <person name="Goepfert S."/>
            <person name="Peitsch M.C."/>
            <person name="Ivanov N.V."/>
        </authorList>
    </citation>
    <scope>NUCLEOTIDE SEQUENCE [LARGE SCALE GENOMIC DNA]</scope>
</reference>
<reference evidence="2" key="2">
    <citation type="submission" date="2025-08" db="UniProtKB">
        <authorList>
            <consortium name="RefSeq"/>
        </authorList>
    </citation>
    <scope>IDENTIFICATION</scope>
    <source>
        <tissue evidence="2">Leaf</tissue>
    </source>
</reference>
<keyword evidence="1" id="KW-1185">Reference proteome</keyword>
<name>A0AC58RRD9_TOBAC</name>
<dbReference type="Proteomes" id="UP000790787">
    <property type="component" value="Chromosome 1"/>
</dbReference>
<protein>
    <submittedName>
        <fullName evidence="2">Uncharacterized protein LOC142162679</fullName>
    </submittedName>
</protein>
<evidence type="ECO:0000313" key="1">
    <source>
        <dbReference type="Proteomes" id="UP000790787"/>
    </source>
</evidence>
<accession>A0AC58RRD9</accession>
<proteinExistence type="predicted"/>